<dbReference type="Proteomes" id="UP000005240">
    <property type="component" value="Unassembled WGS sequence"/>
</dbReference>
<protein>
    <submittedName>
        <fullName evidence="2 3">Uncharacterized protein</fullName>
    </submittedName>
</protein>
<dbReference type="VEuPathDB" id="FungiDB:PTTG_05817"/>
<reference evidence="2" key="2">
    <citation type="submission" date="2016-05" db="EMBL/GenBank/DDBJ databases">
        <title>Comparative analysis highlights variable genome content of wheat rusts and divergence of the mating loci.</title>
        <authorList>
            <person name="Cuomo C.A."/>
            <person name="Bakkeren G."/>
            <person name="Szabo L."/>
            <person name="Khalil H."/>
            <person name="Joly D."/>
            <person name="Goldberg J."/>
            <person name="Young S."/>
            <person name="Zeng Q."/>
            <person name="Fellers J."/>
        </authorList>
    </citation>
    <scope>NUCLEOTIDE SEQUENCE [LARGE SCALE GENOMIC DNA]</scope>
    <source>
        <strain evidence="2">1-1 BBBD Race 1</strain>
    </source>
</reference>
<gene>
    <name evidence="2" type="ORF">PTTG_05817</name>
</gene>
<feature type="compositionally biased region" description="Polar residues" evidence="1">
    <location>
        <begin position="44"/>
        <end position="68"/>
    </location>
</feature>
<reference evidence="3 4" key="3">
    <citation type="journal article" date="2017" name="G3 (Bethesda)">
        <title>Comparative analysis highlights variable genome content of wheat rusts and divergence of the mating loci.</title>
        <authorList>
            <person name="Cuomo C.A."/>
            <person name="Bakkeren G."/>
            <person name="Khalil H.B."/>
            <person name="Panwar V."/>
            <person name="Joly D."/>
            <person name="Linning R."/>
            <person name="Sakthikumar S."/>
            <person name="Song X."/>
            <person name="Adiconis X."/>
            <person name="Fan L."/>
            <person name="Goldberg J.M."/>
            <person name="Levin J.Z."/>
            <person name="Young S."/>
            <person name="Zeng Q."/>
            <person name="Anikster Y."/>
            <person name="Bruce M."/>
            <person name="Wang M."/>
            <person name="Yin C."/>
            <person name="McCallum B."/>
            <person name="Szabo L.J."/>
            <person name="Hulbert S."/>
            <person name="Chen X."/>
            <person name="Fellers J.P."/>
        </authorList>
    </citation>
    <scope>NUCLEOTIDE SEQUENCE</scope>
    <source>
        <strain evidence="3">isolate 1-1 / race 1 (BBBD)</strain>
        <strain evidence="4">Isolate 1-1 / race 1 (BBBD)</strain>
    </source>
</reference>
<evidence type="ECO:0000256" key="1">
    <source>
        <dbReference type="SAM" id="MobiDB-lite"/>
    </source>
</evidence>
<evidence type="ECO:0000313" key="2">
    <source>
        <dbReference type="EMBL" id="OAV98900.1"/>
    </source>
</evidence>
<sequence>MPAKDQTPLQQARPAYQVPQTEMEGEPTQDHTNKALQGAGRPSPSATTILQKGLNTSNAPPKNTSASPIKTAAAAQMTTTDLPAPGSTSVTPATQSKVLPPTNDSAQLDTNPSTKPPPQLFMPKCLSAVLTPMHKASISQTPSTSTTLGCTIGIPNIATASLEQMKVLKDIWERNREPMAKTVEDLQANNLDQKIPQAYDMAVHNFRCISRFCIQFNFGTSQQEASQPCLWEARNGGSGAHKEHPHNCPPQPLLKIQPALLQINSTQNPRRPLIIHNKALPPLRSPHQDPQSRFLESQGPSSPHPKTAIPIYDHKLKMKAQKRSNKERVRKPTSDSGGSKRVAHEEPTVPATSQAATSTTKTGKDQLEKVPAVE</sequence>
<accession>A0A0C4EYB7</accession>
<feature type="compositionally biased region" description="Polar residues" evidence="1">
    <location>
        <begin position="288"/>
        <end position="301"/>
    </location>
</feature>
<evidence type="ECO:0000313" key="4">
    <source>
        <dbReference type="Proteomes" id="UP000005240"/>
    </source>
</evidence>
<feature type="compositionally biased region" description="Basic and acidic residues" evidence="1">
    <location>
        <begin position="324"/>
        <end position="333"/>
    </location>
</feature>
<proteinExistence type="predicted"/>
<keyword evidence="4" id="KW-1185">Reference proteome</keyword>
<feature type="compositionally biased region" description="Low complexity" evidence="1">
    <location>
        <begin position="348"/>
        <end position="361"/>
    </location>
</feature>
<evidence type="ECO:0000313" key="3">
    <source>
        <dbReference type="EnsemblFungi" id="PTTG_05817-t43_1-p1"/>
    </source>
</evidence>
<dbReference type="EMBL" id="ADAS02000005">
    <property type="protein sequence ID" value="OAV98900.1"/>
    <property type="molecule type" value="Genomic_DNA"/>
</dbReference>
<feature type="compositionally biased region" description="Polar residues" evidence="1">
    <location>
        <begin position="76"/>
        <end position="113"/>
    </location>
</feature>
<reference evidence="2" key="1">
    <citation type="submission" date="2009-11" db="EMBL/GenBank/DDBJ databases">
        <authorList>
            <consortium name="The Broad Institute Genome Sequencing Platform"/>
            <person name="Ward D."/>
            <person name="Feldgarden M."/>
            <person name="Earl A."/>
            <person name="Young S.K."/>
            <person name="Zeng Q."/>
            <person name="Koehrsen M."/>
            <person name="Alvarado L."/>
            <person name="Berlin A."/>
            <person name="Bochicchio J."/>
            <person name="Borenstein D."/>
            <person name="Chapman S.B."/>
            <person name="Chen Z."/>
            <person name="Engels R."/>
            <person name="Freedman E."/>
            <person name="Gellesch M."/>
            <person name="Goldberg J."/>
            <person name="Griggs A."/>
            <person name="Gujja S."/>
            <person name="Heilman E."/>
            <person name="Heiman D."/>
            <person name="Hepburn T."/>
            <person name="Howarth C."/>
            <person name="Jen D."/>
            <person name="Larson L."/>
            <person name="Lewis B."/>
            <person name="Mehta T."/>
            <person name="Park D."/>
            <person name="Pearson M."/>
            <person name="Roberts A."/>
            <person name="Saif S."/>
            <person name="Shea T."/>
            <person name="Shenoy N."/>
            <person name="Sisk P."/>
            <person name="Stolte C."/>
            <person name="Sykes S."/>
            <person name="Thomson T."/>
            <person name="Walk T."/>
            <person name="White J."/>
            <person name="Yandava C."/>
            <person name="Izard J."/>
            <person name="Baranova O.V."/>
            <person name="Blanton J.M."/>
            <person name="Tanner A.C."/>
            <person name="Dewhirst F.E."/>
            <person name="Haas B."/>
            <person name="Nusbaum C."/>
            <person name="Birren B."/>
        </authorList>
    </citation>
    <scope>NUCLEOTIDE SEQUENCE [LARGE SCALE GENOMIC DNA]</scope>
    <source>
        <strain evidence="2">1-1 BBBD Race 1</strain>
    </source>
</reference>
<dbReference type="OrthoDB" id="10683652at2759"/>
<dbReference type="EnsemblFungi" id="PTTG_05817-t43_1">
    <property type="protein sequence ID" value="PTTG_05817-t43_1-p1"/>
    <property type="gene ID" value="PTTG_05817"/>
</dbReference>
<feature type="region of interest" description="Disordered" evidence="1">
    <location>
        <begin position="1"/>
        <end position="119"/>
    </location>
</feature>
<feature type="region of interest" description="Disordered" evidence="1">
    <location>
        <begin position="280"/>
        <end position="374"/>
    </location>
</feature>
<dbReference type="AlphaFoldDB" id="A0A0C4EYB7"/>
<dbReference type="STRING" id="630390.A0A0C4EYB7"/>
<name>A0A0C4EYB7_PUCT1</name>
<organism evidence="2">
    <name type="scientific">Puccinia triticina (isolate 1-1 / race 1 (BBBD))</name>
    <name type="common">Brown leaf rust fungus</name>
    <dbReference type="NCBI Taxonomy" id="630390"/>
    <lineage>
        <taxon>Eukaryota</taxon>
        <taxon>Fungi</taxon>
        <taxon>Dikarya</taxon>
        <taxon>Basidiomycota</taxon>
        <taxon>Pucciniomycotina</taxon>
        <taxon>Pucciniomycetes</taxon>
        <taxon>Pucciniales</taxon>
        <taxon>Pucciniaceae</taxon>
        <taxon>Puccinia</taxon>
    </lineage>
</organism>
<reference evidence="3" key="4">
    <citation type="submission" date="2025-05" db="UniProtKB">
        <authorList>
            <consortium name="EnsemblFungi"/>
        </authorList>
    </citation>
    <scope>IDENTIFICATION</scope>
    <source>
        <strain evidence="3">isolate 1-1 / race 1 (BBBD)</strain>
    </source>
</reference>